<dbReference type="SUPFAM" id="SSF53659">
    <property type="entry name" value="Isocitrate/Isopropylmalate dehydrogenase-like"/>
    <property type="match status" value="1"/>
</dbReference>
<evidence type="ECO:0000256" key="1">
    <source>
        <dbReference type="ARBA" id="ARBA00000705"/>
    </source>
</evidence>
<evidence type="ECO:0000256" key="3">
    <source>
        <dbReference type="ARBA" id="ARBA00005656"/>
    </source>
</evidence>
<dbReference type="Gene3D" id="3.40.50.10750">
    <property type="entry name" value="Isocitrate/Isopropylmalate dehydrogenase-like"/>
    <property type="match status" value="1"/>
</dbReference>
<reference evidence="10 11" key="1">
    <citation type="submission" date="2021-12" db="EMBL/GenBank/DDBJ databases">
        <title>Genome sequencing of bacteria with rrn-lacking chromosome and rrn-plasmid.</title>
        <authorList>
            <person name="Anda M."/>
            <person name="Iwasaki W."/>
        </authorList>
    </citation>
    <scope>NUCLEOTIDE SEQUENCE [LARGE SCALE GENOMIC DNA]</scope>
    <source>
        <strain evidence="10 11">NBRC 101262</strain>
    </source>
</reference>
<dbReference type="InterPro" id="IPR012147">
    <property type="entry name" value="P_Ac_Bu_trans"/>
</dbReference>
<dbReference type="InterPro" id="IPR042112">
    <property type="entry name" value="P_AcTrfase_dom2"/>
</dbReference>
<evidence type="ECO:0000256" key="4">
    <source>
        <dbReference type="ARBA" id="ARBA00012707"/>
    </source>
</evidence>
<comment type="similarity">
    <text evidence="3">Belongs to the phosphate acetyltransferase and butyryltransferase family.</text>
</comment>
<feature type="domain" description="Phosphate acetyl/butaryl transferase" evidence="9">
    <location>
        <begin position="3"/>
        <end position="327"/>
    </location>
</feature>
<comment type="catalytic activity">
    <reaction evidence="1">
        <text>acetyl-CoA + phosphate = acetyl phosphate + CoA</text>
        <dbReference type="Rhea" id="RHEA:19521"/>
        <dbReference type="ChEBI" id="CHEBI:22191"/>
        <dbReference type="ChEBI" id="CHEBI:43474"/>
        <dbReference type="ChEBI" id="CHEBI:57287"/>
        <dbReference type="ChEBI" id="CHEBI:57288"/>
        <dbReference type="EC" id="2.3.1.8"/>
    </reaction>
</comment>
<dbReference type="PANTHER" id="PTHR43356:SF3">
    <property type="entry name" value="PHOSPHATE ACETYLTRANSFERASE"/>
    <property type="match status" value="1"/>
</dbReference>
<evidence type="ECO:0000259" key="9">
    <source>
        <dbReference type="Pfam" id="PF01515"/>
    </source>
</evidence>
<dbReference type="InterPro" id="IPR004614">
    <property type="entry name" value="P_AcTrfase"/>
</dbReference>
<protein>
    <recommendedName>
        <fullName evidence="5">Phosphate acetyltransferase</fullName>
        <ecNumber evidence="4">2.3.1.8</ecNumber>
    </recommendedName>
    <alternativeName>
        <fullName evidence="8">Phosphotransacetylase</fullName>
    </alternativeName>
</protein>
<sequence length="333" mass="35217">MSLIEKIKESAKSINKRIVLPEGEELRTLQAADIITEQGLAQLILLGNPETIKSEAARLGLKNIDKVTIVNPLDHPKKQAYADILYDLRKAKGMTPEKALQTVENPLYMATLMLKAGDADGEVAGALNSTGDVLRPAFQVIKTKPGVSVVSGSFVMIVPEYNNGEDGVFVFADCGVTPNPDAKQLAQIAISSAETARTVAQIEPKVALLSFSSKGSAKHEMVDKVIEATEIAKQMAPDLLIDGELQGDAAIVEAVAASKAPNSPLKGQANVLVFPDLNTGNIAYKLVQRLAKARAFGPLLQGVAAPINDLSRGCSIDDIVNTVAITANQAAEA</sequence>
<dbReference type="Gene3D" id="3.40.50.10950">
    <property type="match status" value="1"/>
</dbReference>
<evidence type="ECO:0000256" key="2">
    <source>
        <dbReference type="ARBA" id="ARBA00004989"/>
    </source>
</evidence>
<dbReference type="Proteomes" id="UP001354989">
    <property type="component" value="Chromosome"/>
</dbReference>
<dbReference type="InterPro" id="IPR042113">
    <property type="entry name" value="P_AcTrfase_dom1"/>
</dbReference>
<dbReference type="InterPro" id="IPR002505">
    <property type="entry name" value="PTA_PTB"/>
</dbReference>
<dbReference type="NCBIfam" id="NF007233">
    <property type="entry name" value="PRK09653.1"/>
    <property type="match status" value="1"/>
</dbReference>
<evidence type="ECO:0000256" key="6">
    <source>
        <dbReference type="ARBA" id="ARBA00022679"/>
    </source>
</evidence>
<dbReference type="PIRSF" id="PIRSF000428">
    <property type="entry name" value="P_Ac_trans"/>
    <property type="match status" value="1"/>
</dbReference>
<name>A0ABM7VDN1_9BACT</name>
<accession>A0ABM7VDN1</accession>
<dbReference type="EC" id="2.3.1.8" evidence="4"/>
<keyword evidence="6" id="KW-0808">Transferase</keyword>
<evidence type="ECO:0000256" key="5">
    <source>
        <dbReference type="ARBA" id="ARBA00021528"/>
    </source>
</evidence>
<dbReference type="NCBIfam" id="NF004167">
    <property type="entry name" value="PRK05632.1"/>
    <property type="match status" value="1"/>
</dbReference>
<evidence type="ECO:0000256" key="8">
    <source>
        <dbReference type="ARBA" id="ARBA00031108"/>
    </source>
</evidence>
<keyword evidence="11" id="KW-1185">Reference proteome</keyword>
<dbReference type="PANTHER" id="PTHR43356">
    <property type="entry name" value="PHOSPHATE ACETYLTRANSFERASE"/>
    <property type="match status" value="1"/>
</dbReference>
<organism evidence="10 11">
    <name type="scientific">Persicobacter psychrovividus</name>
    <dbReference type="NCBI Taxonomy" id="387638"/>
    <lineage>
        <taxon>Bacteria</taxon>
        <taxon>Pseudomonadati</taxon>
        <taxon>Bacteroidota</taxon>
        <taxon>Cytophagia</taxon>
        <taxon>Cytophagales</taxon>
        <taxon>Persicobacteraceae</taxon>
        <taxon>Persicobacter</taxon>
    </lineage>
</organism>
<keyword evidence="7" id="KW-0012">Acyltransferase</keyword>
<comment type="pathway">
    <text evidence="2">Metabolic intermediate biosynthesis; acetyl-CoA biosynthesis; acetyl-CoA from acetate: step 2/2.</text>
</comment>
<dbReference type="RefSeq" id="WP_332921632.1">
    <property type="nucleotide sequence ID" value="NZ_AP025292.1"/>
</dbReference>
<gene>
    <name evidence="10" type="ORF">PEPS_13180</name>
</gene>
<dbReference type="InterPro" id="IPR050500">
    <property type="entry name" value="Phos_Acetyltrans/Butyryltrans"/>
</dbReference>
<dbReference type="Pfam" id="PF01515">
    <property type="entry name" value="PTA_PTB"/>
    <property type="match status" value="1"/>
</dbReference>
<evidence type="ECO:0000313" key="10">
    <source>
        <dbReference type="EMBL" id="BDC99037.1"/>
    </source>
</evidence>
<proteinExistence type="inferred from homology"/>
<dbReference type="EMBL" id="AP025292">
    <property type="protein sequence ID" value="BDC99037.1"/>
    <property type="molecule type" value="Genomic_DNA"/>
</dbReference>
<evidence type="ECO:0000256" key="7">
    <source>
        <dbReference type="ARBA" id="ARBA00023315"/>
    </source>
</evidence>
<dbReference type="NCBIfam" id="TIGR00651">
    <property type="entry name" value="pta"/>
    <property type="match status" value="1"/>
</dbReference>
<evidence type="ECO:0000313" key="11">
    <source>
        <dbReference type="Proteomes" id="UP001354989"/>
    </source>
</evidence>